<dbReference type="GO" id="GO:0005886">
    <property type="term" value="C:plasma membrane"/>
    <property type="evidence" value="ECO:0007669"/>
    <property type="project" value="UniProtKB-SubCell"/>
</dbReference>
<keyword evidence="3" id="KW-1003">Cell membrane</keyword>
<dbReference type="InterPro" id="IPR000276">
    <property type="entry name" value="GPCR_Rhodpsn"/>
</dbReference>
<evidence type="ECO:0000256" key="9">
    <source>
        <dbReference type="ARBA" id="ARBA00023170"/>
    </source>
</evidence>
<keyword evidence="8" id="KW-1015">Disulfide bond</keyword>
<keyword evidence="15" id="KW-1185">Reference proteome</keyword>
<dbReference type="GO" id="GO:0043410">
    <property type="term" value="P:positive regulation of MAPK cascade"/>
    <property type="evidence" value="ECO:0007669"/>
    <property type="project" value="TreeGrafter"/>
</dbReference>
<keyword evidence="6" id="KW-0297">G-protein coupled receptor</keyword>
<feature type="transmembrane region" description="Helical" evidence="12">
    <location>
        <begin position="166"/>
        <end position="186"/>
    </location>
</feature>
<feature type="compositionally biased region" description="Low complexity" evidence="11">
    <location>
        <begin position="80"/>
        <end position="90"/>
    </location>
</feature>
<dbReference type="PROSITE" id="PS50262">
    <property type="entry name" value="G_PROTEIN_RECEP_F1_2"/>
    <property type="match status" value="1"/>
</dbReference>
<dbReference type="Pfam" id="PF00001">
    <property type="entry name" value="7tm_1"/>
    <property type="match status" value="1"/>
</dbReference>
<feature type="region of interest" description="Disordered" evidence="11">
    <location>
        <begin position="80"/>
        <end position="119"/>
    </location>
</feature>
<protein>
    <submittedName>
        <fullName evidence="14">5-hydroxytryptamine receptor 1</fullName>
    </submittedName>
</protein>
<dbReference type="OrthoDB" id="5951059at2759"/>
<dbReference type="GO" id="GO:0071880">
    <property type="term" value="P:adenylate cyclase-activating adrenergic receptor signaling pathway"/>
    <property type="evidence" value="ECO:0007669"/>
    <property type="project" value="TreeGrafter"/>
</dbReference>
<evidence type="ECO:0000313" key="14">
    <source>
        <dbReference type="EMBL" id="KAG0692462.1"/>
    </source>
</evidence>
<evidence type="ECO:0000256" key="11">
    <source>
        <dbReference type="SAM" id="MobiDB-lite"/>
    </source>
</evidence>
<dbReference type="PANTHER" id="PTHR24248:SF199">
    <property type="entry name" value="IP13425P-RELATED"/>
    <property type="match status" value="1"/>
</dbReference>
<keyword evidence="7 12" id="KW-0472">Membrane</keyword>
<dbReference type="Gene3D" id="1.20.1070.10">
    <property type="entry name" value="Rhodopsin 7-helix transmembrane proteins"/>
    <property type="match status" value="1"/>
</dbReference>
<evidence type="ECO:0000256" key="5">
    <source>
        <dbReference type="ARBA" id="ARBA00022989"/>
    </source>
</evidence>
<dbReference type="SUPFAM" id="SSF81321">
    <property type="entry name" value="Family A G protein-coupled receptor-like"/>
    <property type="match status" value="1"/>
</dbReference>
<evidence type="ECO:0000256" key="3">
    <source>
        <dbReference type="ARBA" id="ARBA00022475"/>
    </source>
</evidence>
<dbReference type="GO" id="GO:0004993">
    <property type="term" value="F:G protein-coupled serotonin receptor activity"/>
    <property type="evidence" value="ECO:0007669"/>
    <property type="project" value="UniProtKB-ARBA"/>
</dbReference>
<evidence type="ECO:0000256" key="6">
    <source>
        <dbReference type="ARBA" id="ARBA00023040"/>
    </source>
</evidence>
<feature type="domain" description="G-protein coupled receptors family 1 profile" evidence="13">
    <location>
        <begin position="158"/>
        <end position="218"/>
    </location>
</feature>
<dbReference type="InterPro" id="IPR017452">
    <property type="entry name" value="GPCR_Rhodpsn_7TM"/>
</dbReference>
<evidence type="ECO:0000256" key="8">
    <source>
        <dbReference type="ARBA" id="ARBA00023157"/>
    </source>
</evidence>
<comment type="similarity">
    <text evidence="2">Belongs to the G-protein coupled receptor 1 family.</text>
</comment>
<comment type="caution">
    <text evidence="14">The sequence shown here is derived from an EMBL/GenBank/DDBJ whole genome shotgun (WGS) entry which is preliminary data.</text>
</comment>
<name>A0A8J8WDU2_CHIOP</name>
<sequence length="236" mass="25946">MDWILGKVVDQSDCGASLSNTKLTDLVFADDAVIFAESLELLVMALEALHKEHLGLEVSWPKTKVQVPSRLMACGSSLSSAASGGSSTGSRWSLCDTNGKPHPAPASRTPNQQQPPHAYHNLYNACQSSNNGSGGEHSTSPRKRSQPTKIRLKFALAKERKASTTLGIIMSAFIVCWLPFFVLALVRPFNTPSPIPSWVSSLFLWLGYTNSLLNPIIYATLNKDFRKPFQATWRER</sequence>
<dbReference type="AlphaFoldDB" id="A0A8J8WDU2"/>
<evidence type="ECO:0000313" key="15">
    <source>
        <dbReference type="Proteomes" id="UP000770661"/>
    </source>
</evidence>
<evidence type="ECO:0000256" key="2">
    <source>
        <dbReference type="ARBA" id="ARBA00010663"/>
    </source>
</evidence>
<keyword evidence="9 14" id="KW-0675">Receptor</keyword>
<evidence type="ECO:0000259" key="13">
    <source>
        <dbReference type="PROSITE" id="PS50262"/>
    </source>
</evidence>
<keyword evidence="10" id="KW-0807">Transducer</keyword>
<evidence type="ECO:0000256" key="7">
    <source>
        <dbReference type="ARBA" id="ARBA00023136"/>
    </source>
</evidence>
<dbReference type="PRINTS" id="PR00237">
    <property type="entry name" value="GPCRRHODOPSN"/>
</dbReference>
<feature type="transmembrane region" description="Helical" evidence="12">
    <location>
        <begin position="198"/>
        <end position="221"/>
    </location>
</feature>
<gene>
    <name evidence="14" type="primary">5-HT7</name>
    <name evidence="14" type="ORF">GWK47_027874</name>
</gene>
<evidence type="ECO:0000256" key="1">
    <source>
        <dbReference type="ARBA" id="ARBA00004651"/>
    </source>
</evidence>
<reference evidence="14" key="1">
    <citation type="submission" date="2020-07" db="EMBL/GenBank/DDBJ databases">
        <title>The High-quality genome of the commercially important snow crab, Chionoecetes opilio.</title>
        <authorList>
            <person name="Jeong J.-H."/>
            <person name="Ryu S."/>
        </authorList>
    </citation>
    <scope>NUCLEOTIDE SEQUENCE</scope>
    <source>
        <strain evidence="14">MADBK_172401_WGS</strain>
        <tissue evidence="14">Digestive gland</tissue>
    </source>
</reference>
<keyword evidence="4 12" id="KW-0812">Transmembrane</keyword>
<dbReference type="EMBL" id="JACEEZ010026505">
    <property type="protein sequence ID" value="KAG0692462.1"/>
    <property type="molecule type" value="Genomic_DNA"/>
</dbReference>
<evidence type="ECO:0000256" key="10">
    <source>
        <dbReference type="ARBA" id="ARBA00023224"/>
    </source>
</evidence>
<evidence type="ECO:0000256" key="12">
    <source>
        <dbReference type="SAM" id="Phobius"/>
    </source>
</evidence>
<proteinExistence type="inferred from homology"/>
<organism evidence="14 15">
    <name type="scientific">Chionoecetes opilio</name>
    <name type="common">Atlantic snow crab</name>
    <name type="synonym">Cancer opilio</name>
    <dbReference type="NCBI Taxonomy" id="41210"/>
    <lineage>
        <taxon>Eukaryota</taxon>
        <taxon>Metazoa</taxon>
        <taxon>Ecdysozoa</taxon>
        <taxon>Arthropoda</taxon>
        <taxon>Crustacea</taxon>
        <taxon>Multicrustacea</taxon>
        <taxon>Malacostraca</taxon>
        <taxon>Eumalacostraca</taxon>
        <taxon>Eucarida</taxon>
        <taxon>Decapoda</taxon>
        <taxon>Pleocyemata</taxon>
        <taxon>Brachyura</taxon>
        <taxon>Eubrachyura</taxon>
        <taxon>Majoidea</taxon>
        <taxon>Majidae</taxon>
        <taxon>Chionoecetes</taxon>
    </lineage>
</organism>
<dbReference type="Proteomes" id="UP000770661">
    <property type="component" value="Unassembled WGS sequence"/>
</dbReference>
<keyword evidence="5 12" id="KW-1133">Transmembrane helix</keyword>
<accession>A0A8J8WDU2</accession>
<evidence type="ECO:0000256" key="4">
    <source>
        <dbReference type="ARBA" id="ARBA00022692"/>
    </source>
</evidence>
<comment type="subcellular location">
    <subcellularLocation>
        <location evidence="1">Cell membrane</location>
        <topology evidence="1">Multi-pass membrane protein</topology>
    </subcellularLocation>
</comment>
<dbReference type="PANTHER" id="PTHR24248">
    <property type="entry name" value="ADRENERGIC RECEPTOR-RELATED G-PROTEIN COUPLED RECEPTOR"/>
    <property type="match status" value="1"/>
</dbReference>